<evidence type="ECO:0000313" key="4">
    <source>
        <dbReference type="EMBL" id="AFL88563.1"/>
    </source>
</evidence>
<dbReference type="Pfam" id="PF08327">
    <property type="entry name" value="AHSA1"/>
    <property type="match status" value="1"/>
</dbReference>
<evidence type="ECO:0000259" key="3">
    <source>
        <dbReference type="Pfam" id="PF08327"/>
    </source>
</evidence>
<dbReference type="KEGG" id="trs:Terro_2666"/>
<dbReference type="InterPro" id="IPR047137">
    <property type="entry name" value="ORF3"/>
</dbReference>
<dbReference type="InterPro" id="IPR023393">
    <property type="entry name" value="START-like_dom_sf"/>
</dbReference>
<dbReference type="InterPro" id="IPR013538">
    <property type="entry name" value="ASHA1/2-like_C"/>
</dbReference>
<dbReference type="AlphaFoldDB" id="I3ZH45"/>
<dbReference type="CDD" id="cd07817">
    <property type="entry name" value="SRPBCC_8"/>
    <property type="match status" value="1"/>
</dbReference>
<dbReference type="KEGG" id="trs:Terro_2302"/>
<name>I3ZH45_TERRK</name>
<dbReference type="EMBL" id="CP003379">
    <property type="protein sequence ID" value="AFL88904.1"/>
    <property type="molecule type" value="Genomic_DNA"/>
</dbReference>
<evidence type="ECO:0000313" key="5">
    <source>
        <dbReference type="EMBL" id="AFL88904.1"/>
    </source>
</evidence>
<organism evidence="4 6">
    <name type="scientific">Terriglobus roseus (strain DSM 18391 / NRRL B-41598 / KBS 63)</name>
    <dbReference type="NCBI Taxonomy" id="926566"/>
    <lineage>
        <taxon>Bacteria</taxon>
        <taxon>Pseudomonadati</taxon>
        <taxon>Acidobacteriota</taxon>
        <taxon>Terriglobia</taxon>
        <taxon>Terriglobales</taxon>
        <taxon>Acidobacteriaceae</taxon>
        <taxon>Terriglobus</taxon>
    </lineage>
</organism>
<dbReference type="OrthoDB" id="9797595at2"/>
<dbReference type="eggNOG" id="COG5637">
    <property type="taxonomic scope" value="Bacteria"/>
</dbReference>
<dbReference type="PANTHER" id="PTHR33824">
    <property type="entry name" value="POLYKETIDE CYCLASE/DEHYDRASE AND LIPID TRANSPORT SUPERFAMILY PROTEIN"/>
    <property type="match status" value="1"/>
</dbReference>
<dbReference type="HOGENOM" id="CLU_1209321_0_0_0"/>
<evidence type="ECO:0000256" key="2">
    <source>
        <dbReference type="SAM" id="MobiDB-lite"/>
    </source>
</evidence>
<feature type="region of interest" description="Disordered" evidence="2">
    <location>
        <begin position="177"/>
        <end position="213"/>
    </location>
</feature>
<gene>
    <name evidence="4" type="ordered locus">Terro_2302</name>
    <name evidence="5" type="ordered locus">Terro_2666</name>
</gene>
<feature type="domain" description="Activator of Hsp90 ATPase homologue 1/2-like C-terminal" evidence="3">
    <location>
        <begin position="46"/>
        <end position="145"/>
    </location>
</feature>
<reference evidence="4 6" key="1">
    <citation type="submission" date="2012-06" db="EMBL/GenBank/DDBJ databases">
        <title>Complete genome of Terriglobus roseus DSM 18391.</title>
        <authorList>
            <consortium name="US DOE Joint Genome Institute (JGI-PGF)"/>
            <person name="Lucas S."/>
            <person name="Copeland A."/>
            <person name="Lapidus A."/>
            <person name="Glavina del Rio T."/>
            <person name="Dalin E."/>
            <person name="Tice H."/>
            <person name="Bruce D."/>
            <person name="Goodwin L."/>
            <person name="Pitluck S."/>
            <person name="Peters L."/>
            <person name="Mikhailova N."/>
            <person name="Munk A.C.C."/>
            <person name="Kyrpides N."/>
            <person name="Mavromatis K."/>
            <person name="Ivanova N."/>
            <person name="Brettin T."/>
            <person name="Detter J.C."/>
            <person name="Han C."/>
            <person name="Larimer F."/>
            <person name="Land M."/>
            <person name="Hauser L."/>
            <person name="Markowitz V."/>
            <person name="Cheng J.-F."/>
            <person name="Hugenholtz P."/>
            <person name="Woyke T."/>
            <person name="Wu D."/>
            <person name="Brambilla E."/>
            <person name="Klenk H.-P."/>
            <person name="Eisen J.A."/>
        </authorList>
    </citation>
    <scope>NUCLEOTIDE SEQUENCE [LARGE SCALE GENOMIC DNA]</scope>
    <source>
        <strain evidence="4">DSM 18391</strain>
        <strain evidence="6">DSM 18391 / NRRL B-41598 / KBS 63</strain>
    </source>
</reference>
<evidence type="ECO:0000256" key="1">
    <source>
        <dbReference type="ARBA" id="ARBA00006817"/>
    </source>
</evidence>
<protein>
    <submittedName>
        <fullName evidence="4">Activator of Hsp90 ATPase 1-like protein</fullName>
    </submittedName>
</protein>
<dbReference type="SUPFAM" id="SSF55961">
    <property type="entry name" value="Bet v1-like"/>
    <property type="match status" value="1"/>
</dbReference>
<dbReference type="RefSeq" id="WP_014786132.1">
    <property type="nucleotide sequence ID" value="NC_018014.1"/>
</dbReference>
<dbReference type="Proteomes" id="UP000006056">
    <property type="component" value="Chromosome"/>
</dbReference>
<dbReference type="STRING" id="926566.Terro_2302"/>
<evidence type="ECO:0000313" key="6">
    <source>
        <dbReference type="Proteomes" id="UP000006056"/>
    </source>
</evidence>
<keyword evidence="6" id="KW-1185">Reference proteome</keyword>
<dbReference type="EMBL" id="CP003379">
    <property type="protein sequence ID" value="AFL88563.1"/>
    <property type="molecule type" value="Genomic_DNA"/>
</dbReference>
<comment type="similarity">
    <text evidence="1">Belongs to the AHA1 family.</text>
</comment>
<proteinExistence type="inferred from homology"/>
<accession>I3ZH45</accession>
<dbReference type="Gene3D" id="3.30.530.20">
    <property type="match status" value="1"/>
</dbReference>
<sequence length="213" mass="23496">MSTPQNPPNYTFPMAQQDGNRYFVPADKTDDGEIIGRSVQIIRQDAQTLFAMWSDIVSIPLWQEYVVSVNPVSERVSHWVMGDPDDADGKRVEFDSEVTELVPGKKIAWRSITDDVKQSGVVTFEETARGTRVTLVQVGKVPAGALGNAIAATAKRSPRQIVTEDLRHFKQFAETGEIPTVKGQPHGDRGISGTIKKWMYGENNPTPPGSSQQ</sequence>
<dbReference type="PANTHER" id="PTHR33824:SF7">
    <property type="entry name" value="POLYKETIDE CYCLASE_DEHYDRASE AND LIPID TRANSPORT SUPERFAMILY PROTEIN"/>
    <property type="match status" value="1"/>
</dbReference>